<dbReference type="AlphaFoldDB" id="A0AAD7CT78"/>
<organism evidence="1 2">
    <name type="scientific">Mycena rosella</name>
    <name type="common">Pink bonnet</name>
    <name type="synonym">Agaricus rosellus</name>
    <dbReference type="NCBI Taxonomy" id="1033263"/>
    <lineage>
        <taxon>Eukaryota</taxon>
        <taxon>Fungi</taxon>
        <taxon>Dikarya</taxon>
        <taxon>Basidiomycota</taxon>
        <taxon>Agaricomycotina</taxon>
        <taxon>Agaricomycetes</taxon>
        <taxon>Agaricomycetidae</taxon>
        <taxon>Agaricales</taxon>
        <taxon>Marasmiineae</taxon>
        <taxon>Mycenaceae</taxon>
        <taxon>Mycena</taxon>
    </lineage>
</organism>
<sequence>MSSVDFNTHASLLPKSIAVVCALRRIPGIFRLTNRPSISPRPDDVPIHAAFHPDGRSAAMAFYVSHLSLMLRRLAAGTC</sequence>
<accession>A0AAD7CT78</accession>
<dbReference type="Proteomes" id="UP001221757">
    <property type="component" value="Unassembled WGS sequence"/>
</dbReference>
<keyword evidence="2" id="KW-1185">Reference proteome</keyword>
<dbReference type="Gene3D" id="3.40.140.10">
    <property type="entry name" value="Cytidine Deaminase, domain 2"/>
    <property type="match status" value="1"/>
</dbReference>
<proteinExistence type="predicted"/>
<evidence type="ECO:0000313" key="1">
    <source>
        <dbReference type="EMBL" id="KAJ7662275.1"/>
    </source>
</evidence>
<name>A0AAD7CT78_MYCRO</name>
<protein>
    <submittedName>
        <fullName evidence="1">Uncharacterized protein</fullName>
    </submittedName>
</protein>
<evidence type="ECO:0000313" key="2">
    <source>
        <dbReference type="Proteomes" id="UP001221757"/>
    </source>
</evidence>
<dbReference type="EMBL" id="JARKIE010000244">
    <property type="protein sequence ID" value="KAJ7662275.1"/>
    <property type="molecule type" value="Genomic_DNA"/>
</dbReference>
<comment type="caution">
    <text evidence="1">The sequence shown here is derived from an EMBL/GenBank/DDBJ whole genome shotgun (WGS) entry which is preliminary data.</text>
</comment>
<reference evidence="1" key="1">
    <citation type="submission" date="2023-03" db="EMBL/GenBank/DDBJ databases">
        <title>Massive genome expansion in bonnet fungi (Mycena s.s.) driven by repeated elements and novel gene families across ecological guilds.</title>
        <authorList>
            <consortium name="Lawrence Berkeley National Laboratory"/>
            <person name="Harder C.B."/>
            <person name="Miyauchi S."/>
            <person name="Viragh M."/>
            <person name="Kuo A."/>
            <person name="Thoen E."/>
            <person name="Andreopoulos B."/>
            <person name="Lu D."/>
            <person name="Skrede I."/>
            <person name="Drula E."/>
            <person name="Henrissat B."/>
            <person name="Morin E."/>
            <person name="Kohler A."/>
            <person name="Barry K."/>
            <person name="LaButti K."/>
            <person name="Morin E."/>
            <person name="Salamov A."/>
            <person name="Lipzen A."/>
            <person name="Mereny Z."/>
            <person name="Hegedus B."/>
            <person name="Baldrian P."/>
            <person name="Stursova M."/>
            <person name="Weitz H."/>
            <person name="Taylor A."/>
            <person name="Grigoriev I.V."/>
            <person name="Nagy L.G."/>
            <person name="Martin F."/>
            <person name="Kauserud H."/>
        </authorList>
    </citation>
    <scope>NUCLEOTIDE SEQUENCE</scope>
    <source>
        <strain evidence="1">CBHHK067</strain>
    </source>
</reference>
<gene>
    <name evidence="1" type="ORF">B0H17DRAFT_1212058</name>
</gene>